<feature type="compositionally biased region" description="Basic and acidic residues" evidence="1">
    <location>
        <begin position="15"/>
        <end position="30"/>
    </location>
</feature>
<evidence type="ECO:0000313" key="3">
    <source>
        <dbReference type="Proteomes" id="UP000309215"/>
    </source>
</evidence>
<gene>
    <name evidence="2" type="ORF">E8A74_17115</name>
</gene>
<feature type="compositionally biased region" description="Basic and acidic residues" evidence="1">
    <location>
        <begin position="43"/>
        <end position="55"/>
    </location>
</feature>
<dbReference type="EMBL" id="SSMQ01000016">
    <property type="protein sequence ID" value="TKD07498.1"/>
    <property type="molecule type" value="Genomic_DNA"/>
</dbReference>
<keyword evidence="3" id="KW-1185">Reference proteome</keyword>
<evidence type="ECO:0000313" key="2">
    <source>
        <dbReference type="EMBL" id="TKD07498.1"/>
    </source>
</evidence>
<feature type="region of interest" description="Disordered" evidence="1">
    <location>
        <begin position="1"/>
        <end position="67"/>
    </location>
</feature>
<dbReference type="InterPro" id="IPR019626">
    <property type="entry name" value="Stress-induced_KGG_rpt"/>
</dbReference>
<organism evidence="2 3">
    <name type="scientific">Polyangium fumosum</name>
    <dbReference type="NCBI Taxonomy" id="889272"/>
    <lineage>
        <taxon>Bacteria</taxon>
        <taxon>Pseudomonadati</taxon>
        <taxon>Myxococcota</taxon>
        <taxon>Polyangia</taxon>
        <taxon>Polyangiales</taxon>
        <taxon>Polyangiaceae</taxon>
        <taxon>Polyangium</taxon>
    </lineage>
</organism>
<name>A0A4U1JBT3_9BACT</name>
<dbReference type="Pfam" id="PF10685">
    <property type="entry name" value="KGG"/>
    <property type="match status" value="1"/>
</dbReference>
<protein>
    <submittedName>
        <fullName evidence="2">Em GEA1 (EM1)</fullName>
    </submittedName>
</protein>
<accession>A0A4U1JBT3</accession>
<evidence type="ECO:0000256" key="1">
    <source>
        <dbReference type="SAM" id="MobiDB-lite"/>
    </source>
</evidence>
<reference evidence="2 3" key="1">
    <citation type="submission" date="2019-04" db="EMBL/GenBank/DDBJ databases">
        <authorList>
            <person name="Li Y."/>
            <person name="Wang J."/>
        </authorList>
    </citation>
    <scope>NUCLEOTIDE SEQUENCE [LARGE SCALE GENOMIC DNA]</scope>
    <source>
        <strain evidence="2 3">DSM 14668</strain>
    </source>
</reference>
<proteinExistence type="predicted"/>
<sequence>MAQQEQKKGQMTVEEAGRKGGETVRDERGSEFYSEIGHKGGQRVRELIEEGKQSEEEGSSGGSSNKR</sequence>
<dbReference type="Proteomes" id="UP000309215">
    <property type="component" value="Unassembled WGS sequence"/>
</dbReference>
<dbReference type="OrthoDB" id="9780487at2"/>
<dbReference type="RefSeq" id="WP_136930094.1">
    <property type="nucleotide sequence ID" value="NZ_SSMQ01000016.1"/>
</dbReference>
<comment type="caution">
    <text evidence="2">The sequence shown here is derived from an EMBL/GenBank/DDBJ whole genome shotgun (WGS) entry which is preliminary data.</text>
</comment>
<dbReference type="AlphaFoldDB" id="A0A4U1JBT3"/>